<keyword evidence="2" id="KW-0723">Serine/threonine-protein kinase</keyword>
<dbReference type="InterPro" id="IPR008271">
    <property type="entry name" value="Ser/Thr_kinase_AS"/>
</dbReference>
<dbReference type="InterPro" id="IPR000719">
    <property type="entry name" value="Prot_kinase_dom"/>
</dbReference>
<dbReference type="Gene3D" id="1.10.510.10">
    <property type="entry name" value="Transferase(Phosphotransferase) domain 1"/>
    <property type="match status" value="2"/>
</dbReference>
<dbReference type="PANTHER" id="PTHR24356:SF345">
    <property type="entry name" value="SERINE_THREONINE PROTEIN KINASE IREH1-RELATED"/>
    <property type="match status" value="1"/>
</dbReference>
<protein>
    <recommendedName>
        <fullName evidence="1">non-specific serine/threonine protein kinase</fullName>
        <ecNumber evidence="1">2.7.11.1</ecNumber>
    </recommendedName>
</protein>
<dbReference type="Proteomes" id="UP000824120">
    <property type="component" value="Chromosome 6"/>
</dbReference>
<evidence type="ECO:0000313" key="11">
    <source>
        <dbReference type="EMBL" id="KAG5602201.1"/>
    </source>
</evidence>
<dbReference type="AlphaFoldDB" id="A0A9J5YP27"/>
<name>A0A9J5YP27_SOLCO</name>
<dbReference type="SMART" id="SM00220">
    <property type="entry name" value="S_TKc"/>
    <property type="match status" value="1"/>
</dbReference>
<evidence type="ECO:0000256" key="3">
    <source>
        <dbReference type="ARBA" id="ARBA00022679"/>
    </source>
</evidence>
<evidence type="ECO:0000259" key="9">
    <source>
        <dbReference type="PROSITE" id="PS50011"/>
    </source>
</evidence>
<evidence type="ECO:0000256" key="4">
    <source>
        <dbReference type="ARBA" id="ARBA00022741"/>
    </source>
</evidence>
<dbReference type="InterPro" id="IPR000961">
    <property type="entry name" value="AGC-kinase_C"/>
</dbReference>
<dbReference type="InterPro" id="IPR011009">
    <property type="entry name" value="Kinase-like_dom_sf"/>
</dbReference>
<proteinExistence type="predicted"/>
<dbReference type="PROSITE" id="PS50011">
    <property type="entry name" value="PROTEIN_KINASE_DOM"/>
    <property type="match status" value="1"/>
</dbReference>
<dbReference type="EC" id="2.7.11.1" evidence="1"/>
<evidence type="ECO:0000256" key="7">
    <source>
        <dbReference type="ARBA" id="ARBA00047899"/>
    </source>
</evidence>
<dbReference type="GO" id="GO:0004674">
    <property type="term" value="F:protein serine/threonine kinase activity"/>
    <property type="evidence" value="ECO:0007669"/>
    <property type="project" value="UniProtKB-KW"/>
</dbReference>
<evidence type="ECO:0000256" key="1">
    <source>
        <dbReference type="ARBA" id="ARBA00012513"/>
    </source>
</evidence>
<feature type="domain" description="AGC-kinase C-terminal" evidence="10">
    <location>
        <begin position="193"/>
        <end position="223"/>
    </location>
</feature>
<dbReference type="EMBL" id="JACXVP010000006">
    <property type="protein sequence ID" value="KAG5602201.1"/>
    <property type="molecule type" value="Genomic_DNA"/>
</dbReference>
<dbReference type="PROSITE" id="PS51285">
    <property type="entry name" value="AGC_KINASE_CTER"/>
    <property type="match status" value="1"/>
</dbReference>
<keyword evidence="6" id="KW-0067">ATP-binding</keyword>
<evidence type="ECO:0000259" key="10">
    <source>
        <dbReference type="PROSITE" id="PS51285"/>
    </source>
</evidence>
<sequence>MELHLMVRFFYSFTCRENLYLVMEYLNGGDLYSLLRNLGCLDEEVVRVYIAEVVLALEYLHSQHVVHRDLKPVNLLIAHDGHIKLALLFGELLVCEPFLTSVKLFAMVKESKYGFTADWWSVGIILFELIVGVPPFNAEHPQVNMLSSYLTCLFVPQLLKAAVVINFRLLTEDPNMRLGARGASEVKQHPFFRDINWDTLARQKAAFVPASEGALVTSYFLSN</sequence>
<keyword evidence="12" id="KW-1185">Reference proteome</keyword>
<dbReference type="InterPro" id="IPR050236">
    <property type="entry name" value="Ser_Thr_kinase_AGC"/>
</dbReference>
<comment type="catalytic activity">
    <reaction evidence="7">
        <text>L-threonyl-[protein] + ATP = O-phospho-L-threonyl-[protein] + ADP + H(+)</text>
        <dbReference type="Rhea" id="RHEA:46608"/>
        <dbReference type="Rhea" id="RHEA-COMP:11060"/>
        <dbReference type="Rhea" id="RHEA-COMP:11605"/>
        <dbReference type="ChEBI" id="CHEBI:15378"/>
        <dbReference type="ChEBI" id="CHEBI:30013"/>
        <dbReference type="ChEBI" id="CHEBI:30616"/>
        <dbReference type="ChEBI" id="CHEBI:61977"/>
        <dbReference type="ChEBI" id="CHEBI:456216"/>
        <dbReference type="EC" id="2.7.11.1"/>
    </reaction>
</comment>
<reference evidence="11 12" key="1">
    <citation type="submission" date="2020-09" db="EMBL/GenBank/DDBJ databases">
        <title>De no assembly of potato wild relative species, Solanum commersonii.</title>
        <authorList>
            <person name="Cho K."/>
        </authorList>
    </citation>
    <scope>NUCLEOTIDE SEQUENCE [LARGE SCALE GENOMIC DNA]</scope>
    <source>
        <strain evidence="11">LZ3.2</strain>
        <tissue evidence="11">Leaf</tissue>
    </source>
</reference>
<evidence type="ECO:0000313" key="12">
    <source>
        <dbReference type="Proteomes" id="UP000824120"/>
    </source>
</evidence>
<gene>
    <name evidence="11" type="ORF">H5410_033571</name>
</gene>
<dbReference type="GO" id="GO:0035556">
    <property type="term" value="P:intracellular signal transduction"/>
    <property type="evidence" value="ECO:0007669"/>
    <property type="project" value="TreeGrafter"/>
</dbReference>
<dbReference type="PANTHER" id="PTHR24356">
    <property type="entry name" value="SERINE/THREONINE-PROTEIN KINASE"/>
    <property type="match status" value="1"/>
</dbReference>
<dbReference type="SUPFAM" id="SSF56112">
    <property type="entry name" value="Protein kinase-like (PK-like)"/>
    <property type="match status" value="1"/>
</dbReference>
<dbReference type="OrthoDB" id="162894at2759"/>
<comment type="caution">
    <text evidence="11">The sequence shown here is derived from an EMBL/GenBank/DDBJ whole genome shotgun (WGS) entry which is preliminary data.</text>
</comment>
<organism evidence="11 12">
    <name type="scientific">Solanum commersonii</name>
    <name type="common">Commerson's wild potato</name>
    <name type="synonym">Commerson's nightshade</name>
    <dbReference type="NCBI Taxonomy" id="4109"/>
    <lineage>
        <taxon>Eukaryota</taxon>
        <taxon>Viridiplantae</taxon>
        <taxon>Streptophyta</taxon>
        <taxon>Embryophyta</taxon>
        <taxon>Tracheophyta</taxon>
        <taxon>Spermatophyta</taxon>
        <taxon>Magnoliopsida</taxon>
        <taxon>eudicotyledons</taxon>
        <taxon>Gunneridae</taxon>
        <taxon>Pentapetalae</taxon>
        <taxon>asterids</taxon>
        <taxon>lamiids</taxon>
        <taxon>Solanales</taxon>
        <taxon>Solanaceae</taxon>
        <taxon>Solanoideae</taxon>
        <taxon>Solaneae</taxon>
        <taxon>Solanum</taxon>
    </lineage>
</organism>
<dbReference type="GO" id="GO:0005524">
    <property type="term" value="F:ATP binding"/>
    <property type="evidence" value="ECO:0007669"/>
    <property type="project" value="UniProtKB-KW"/>
</dbReference>
<keyword evidence="5" id="KW-0418">Kinase</keyword>
<keyword evidence="3" id="KW-0808">Transferase</keyword>
<accession>A0A9J5YP27</accession>
<evidence type="ECO:0000256" key="6">
    <source>
        <dbReference type="ARBA" id="ARBA00022840"/>
    </source>
</evidence>
<comment type="catalytic activity">
    <reaction evidence="8">
        <text>L-seryl-[protein] + ATP = O-phospho-L-seryl-[protein] + ADP + H(+)</text>
        <dbReference type="Rhea" id="RHEA:17989"/>
        <dbReference type="Rhea" id="RHEA-COMP:9863"/>
        <dbReference type="Rhea" id="RHEA-COMP:11604"/>
        <dbReference type="ChEBI" id="CHEBI:15378"/>
        <dbReference type="ChEBI" id="CHEBI:29999"/>
        <dbReference type="ChEBI" id="CHEBI:30616"/>
        <dbReference type="ChEBI" id="CHEBI:83421"/>
        <dbReference type="ChEBI" id="CHEBI:456216"/>
        <dbReference type="EC" id="2.7.11.1"/>
    </reaction>
</comment>
<dbReference type="Gene3D" id="3.30.200.20">
    <property type="entry name" value="Phosphorylase Kinase, domain 1"/>
    <property type="match status" value="2"/>
</dbReference>
<dbReference type="Pfam" id="PF00069">
    <property type="entry name" value="Pkinase"/>
    <property type="match status" value="2"/>
</dbReference>
<evidence type="ECO:0000256" key="5">
    <source>
        <dbReference type="ARBA" id="ARBA00022777"/>
    </source>
</evidence>
<dbReference type="PROSITE" id="PS00108">
    <property type="entry name" value="PROTEIN_KINASE_ST"/>
    <property type="match status" value="1"/>
</dbReference>
<evidence type="ECO:0000256" key="2">
    <source>
        <dbReference type="ARBA" id="ARBA00022527"/>
    </source>
</evidence>
<evidence type="ECO:0000256" key="8">
    <source>
        <dbReference type="ARBA" id="ARBA00048679"/>
    </source>
</evidence>
<feature type="domain" description="Protein kinase" evidence="9">
    <location>
        <begin position="1"/>
        <end position="192"/>
    </location>
</feature>
<keyword evidence="4" id="KW-0547">Nucleotide-binding</keyword>